<dbReference type="EMBL" id="JAHBMH010000060">
    <property type="protein sequence ID" value="KAK1935246.1"/>
    <property type="molecule type" value="Genomic_DNA"/>
</dbReference>
<evidence type="ECO:0000313" key="1">
    <source>
        <dbReference type="EMBL" id="KAK1935246.1"/>
    </source>
</evidence>
<keyword evidence="2" id="KW-1185">Reference proteome</keyword>
<reference evidence="1" key="2">
    <citation type="submission" date="2021-05" db="EMBL/GenBank/DDBJ databases">
        <authorList>
            <person name="Pain A."/>
        </authorList>
    </citation>
    <scope>NUCLEOTIDE SEQUENCE</scope>
    <source>
        <strain evidence="1">1802A</strain>
    </source>
</reference>
<accession>A0AAD9GB25</accession>
<dbReference type="Proteomes" id="UP001195914">
    <property type="component" value="Unassembled WGS sequence"/>
</dbReference>
<proteinExistence type="predicted"/>
<organism evidence="1 2">
    <name type="scientific">Babesia divergens</name>
    <dbReference type="NCBI Taxonomy" id="32595"/>
    <lineage>
        <taxon>Eukaryota</taxon>
        <taxon>Sar</taxon>
        <taxon>Alveolata</taxon>
        <taxon>Apicomplexa</taxon>
        <taxon>Aconoidasida</taxon>
        <taxon>Piroplasmida</taxon>
        <taxon>Babesiidae</taxon>
        <taxon>Babesia</taxon>
    </lineage>
</organism>
<gene>
    <name evidence="1" type="ORF">X943_001068</name>
</gene>
<name>A0AAD9GB25_BABDI</name>
<comment type="caution">
    <text evidence="1">The sequence shown here is derived from an EMBL/GenBank/DDBJ whole genome shotgun (WGS) entry which is preliminary data.</text>
</comment>
<evidence type="ECO:0000313" key="2">
    <source>
        <dbReference type="Proteomes" id="UP001195914"/>
    </source>
</evidence>
<protein>
    <submittedName>
        <fullName evidence="1">Secreted antigen 1</fullName>
    </submittedName>
</protein>
<sequence length="452" mass="49024">MSEAKACDFEFKHDTLKSILEELGKLNDATVTRPKVFQQLRDGLHEYCGDTYLDAFYGSRGSGRGFAGSILLLTKAGQNVSEEILKSTPWTSHHQDPHTGHSGQDCGGKYFNALQACLPKTFAALLFLFFNVSTECRKFGGGHWSGQKVNDSGNSFYHWLIGGSGSDGFIARKFSKEELHPSKTGQKVAQELKNAVSLKPSKTEGSLQNVLCGFLFVCKWDDALTGHACLFLHKFCEKVLEGSERLLQKPYKDHSEAFKDVCSALKSDLKPFIDGTSKLYAVCHGNTDLFKDLWDESKFLQYCEWLKGKLSEIINSLKAMSGESSAWSISKVPHAETAGPFRFGFVFKDSSWTSGSTFKSTLQEYISKLTGSDSGSLNSLLKCLNGDSTAISERLTTESTQSSSGAAAAGASVGVLSLGGAGFGAAYGFNLFGLKDIMSGVFGAIRGLVVGF</sequence>
<dbReference type="AlphaFoldDB" id="A0AAD9GB25"/>
<reference evidence="1" key="1">
    <citation type="journal article" date="2014" name="Nucleic Acids Res.">
        <title>The evolutionary dynamics of variant antigen genes in Babesia reveal a history of genomic innovation underlying host-parasite interaction.</title>
        <authorList>
            <person name="Jackson A.P."/>
            <person name="Otto T.D."/>
            <person name="Darby A."/>
            <person name="Ramaprasad A."/>
            <person name="Xia D."/>
            <person name="Echaide I.E."/>
            <person name="Farber M."/>
            <person name="Gahlot S."/>
            <person name="Gamble J."/>
            <person name="Gupta D."/>
            <person name="Gupta Y."/>
            <person name="Jackson L."/>
            <person name="Malandrin L."/>
            <person name="Malas T.B."/>
            <person name="Moussa E."/>
            <person name="Nair M."/>
            <person name="Reid A.J."/>
            <person name="Sanders M."/>
            <person name="Sharma J."/>
            <person name="Tracey A."/>
            <person name="Quail M.A."/>
            <person name="Weir W."/>
            <person name="Wastling J.M."/>
            <person name="Hall N."/>
            <person name="Willadsen P."/>
            <person name="Lingelbach K."/>
            <person name="Shiels B."/>
            <person name="Tait A."/>
            <person name="Berriman M."/>
            <person name="Allred D.R."/>
            <person name="Pain A."/>
        </authorList>
    </citation>
    <scope>NUCLEOTIDE SEQUENCE</scope>
    <source>
        <strain evidence="1">1802A</strain>
    </source>
</reference>